<comment type="caution">
    <text evidence="2">The sequence shown here is derived from an EMBL/GenBank/DDBJ whole genome shotgun (WGS) entry which is preliminary data.</text>
</comment>
<keyword evidence="1" id="KW-1133">Transmembrane helix</keyword>
<protein>
    <submittedName>
        <fullName evidence="2">Uncharacterized membrane protein (DUF373 family)</fullName>
    </submittedName>
</protein>
<organism evidence="2 3">
    <name type="scientific">Fictibacillus barbaricus</name>
    <dbReference type="NCBI Taxonomy" id="182136"/>
    <lineage>
        <taxon>Bacteria</taxon>
        <taxon>Bacillati</taxon>
        <taxon>Bacillota</taxon>
        <taxon>Bacilli</taxon>
        <taxon>Bacillales</taxon>
        <taxon>Fictibacillaceae</taxon>
        <taxon>Fictibacillus</taxon>
    </lineage>
</organism>
<feature type="transmembrane region" description="Helical" evidence="1">
    <location>
        <begin position="50"/>
        <end position="68"/>
    </location>
</feature>
<keyword evidence="3" id="KW-1185">Reference proteome</keyword>
<proteinExistence type="predicted"/>
<reference evidence="2 3" key="1">
    <citation type="submission" date="2023-07" db="EMBL/GenBank/DDBJ databases">
        <title>Sorghum-associated microbial communities from plants grown in Nebraska, USA.</title>
        <authorList>
            <person name="Schachtman D."/>
        </authorList>
    </citation>
    <scope>NUCLEOTIDE SEQUENCE [LARGE SCALE GENOMIC DNA]</scope>
    <source>
        <strain evidence="2 3">BE211</strain>
    </source>
</reference>
<keyword evidence="1" id="KW-0812">Transmembrane</keyword>
<gene>
    <name evidence="2" type="ORF">J2X07_003309</name>
</gene>
<evidence type="ECO:0000313" key="3">
    <source>
        <dbReference type="Proteomes" id="UP001258181"/>
    </source>
</evidence>
<keyword evidence="1" id="KW-0472">Membrane</keyword>
<sequence>MWQWLRKSYIKGFLVYNKIQLIFLTIFLLGFLDLMIYSDVVYFLFLIPEVTWPIFVILIVIGIYKWVYYKKKVNKNEDITR</sequence>
<dbReference type="RefSeq" id="WP_310261056.1">
    <property type="nucleotide sequence ID" value="NZ_JAVDWA010000007.1"/>
</dbReference>
<evidence type="ECO:0000313" key="2">
    <source>
        <dbReference type="EMBL" id="MDR7074313.1"/>
    </source>
</evidence>
<name>A0ABU1U4E6_9BACL</name>
<accession>A0ABU1U4E6</accession>
<dbReference type="Proteomes" id="UP001258181">
    <property type="component" value="Unassembled WGS sequence"/>
</dbReference>
<feature type="transmembrane region" description="Helical" evidence="1">
    <location>
        <begin position="21"/>
        <end position="44"/>
    </location>
</feature>
<evidence type="ECO:0000256" key="1">
    <source>
        <dbReference type="SAM" id="Phobius"/>
    </source>
</evidence>
<dbReference type="EMBL" id="JAVDWA010000007">
    <property type="protein sequence ID" value="MDR7074313.1"/>
    <property type="molecule type" value="Genomic_DNA"/>
</dbReference>